<feature type="transmembrane region" description="Helical" evidence="1">
    <location>
        <begin position="111"/>
        <end position="130"/>
    </location>
</feature>
<evidence type="ECO:0000313" key="4">
    <source>
        <dbReference type="Proteomes" id="UP000029738"/>
    </source>
</evidence>
<sequence length="160" mass="18696">MSDKPLGQPRPLWRVIFFSGITLLLYYGWYKWIIQEELRRYNGYGWSGTLCLAPFVLGVVVPQLLRIFDPDVPGWFGWFSLLGVVWIYIVQFKLYQTVNKLYRQAGMKEPLVVWWLFVPGLNLIVGLRQIHFLSQFWAREQGILVKDALAENIPLFSANA</sequence>
<feature type="transmembrane region" description="Helical" evidence="1">
    <location>
        <begin position="72"/>
        <end position="90"/>
    </location>
</feature>
<evidence type="ECO:0000313" key="2">
    <source>
        <dbReference type="EMBL" id="KAF3888267.1"/>
    </source>
</evidence>
<comment type="caution">
    <text evidence="3">The sequence shown here is derived from an EMBL/GenBank/DDBJ whole genome shotgun (WGS) entry which is preliminary data.</text>
</comment>
<organism evidence="3">
    <name type="scientific">Tolypothrix bouteillei VB521301</name>
    <dbReference type="NCBI Taxonomy" id="1479485"/>
    <lineage>
        <taxon>Bacteria</taxon>
        <taxon>Bacillati</taxon>
        <taxon>Cyanobacteriota</taxon>
        <taxon>Cyanophyceae</taxon>
        <taxon>Nostocales</taxon>
        <taxon>Tolypothrichaceae</taxon>
        <taxon>Tolypothrix</taxon>
    </lineage>
</organism>
<dbReference type="OrthoDB" id="484224at2"/>
<dbReference type="AlphaFoldDB" id="A0A0C1NJ21"/>
<accession>A0A0C1NJ21</accession>
<gene>
    <name evidence="3" type="ORF">DA73_0204900</name>
    <name evidence="2" type="ORF">DA73_0400024320</name>
</gene>
<name>A0A0C1NJ21_9CYAN</name>
<evidence type="ECO:0008006" key="5">
    <source>
        <dbReference type="Google" id="ProtNLM"/>
    </source>
</evidence>
<reference evidence="3" key="1">
    <citation type="journal article" date="2015" name="Genome Announc.">
        <title>Draft Genome Sequence of Tolypothrix boutellei Strain VB521301.</title>
        <authorList>
            <person name="Chandrababunaidu M.M."/>
            <person name="Singh D."/>
            <person name="Sen D."/>
            <person name="Bhan S."/>
            <person name="Das S."/>
            <person name="Gupta A."/>
            <person name="Adhikary S.P."/>
            <person name="Tripathy S."/>
        </authorList>
    </citation>
    <scope>NUCLEOTIDE SEQUENCE</scope>
    <source>
        <strain evidence="3">VB521301</strain>
    </source>
</reference>
<protein>
    <recommendedName>
        <fullName evidence="5">DUF4234 domain-containing protein</fullName>
    </recommendedName>
</protein>
<evidence type="ECO:0000256" key="1">
    <source>
        <dbReference type="SAM" id="Phobius"/>
    </source>
</evidence>
<feature type="transmembrane region" description="Helical" evidence="1">
    <location>
        <begin position="12"/>
        <end position="29"/>
    </location>
</feature>
<dbReference type="Proteomes" id="UP000029738">
    <property type="component" value="Unassembled WGS sequence"/>
</dbReference>
<keyword evidence="1" id="KW-0812">Transmembrane</keyword>
<reference evidence="2" key="2">
    <citation type="submission" date="2019-11" db="EMBL/GenBank/DDBJ databases">
        <title>Improved Assembly of Tolypothrix boutellei genome.</title>
        <authorList>
            <person name="Sarangi A.N."/>
            <person name="Mukherjee M."/>
            <person name="Ghosh S."/>
            <person name="Singh D."/>
            <person name="Das A."/>
            <person name="Kant S."/>
            <person name="Prusty A."/>
            <person name="Tripathy S."/>
        </authorList>
    </citation>
    <scope>NUCLEOTIDE SEQUENCE</scope>
    <source>
        <strain evidence="2">VB521301</strain>
    </source>
</reference>
<keyword evidence="1" id="KW-1133">Transmembrane helix</keyword>
<proteinExistence type="predicted"/>
<dbReference type="RefSeq" id="WP_038086608.1">
    <property type="nucleotide sequence ID" value="NZ_JHEG04000001.1"/>
</dbReference>
<dbReference type="EMBL" id="JHEG04000001">
    <property type="protein sequence ID" value="KAF3888267.1"/>
    <property type="molecule type" value="Genomic_DNA"/>
</dbReference>
<feature type="transmembrane region" description="Helical" evidence="1">
    <location>
        <begin position="41"/>
        <end position="60"/>
    </location>
</feature>
<dbReference type="EMBL" id="JHEG02000019">
    <property type="protein sequence ID" value="KIE12826.1"/>
    <property type="molecule type" value="Genomic_DNA"/>
</dbReference>
<keyword evidence="4" id="KW-1185">Reference proteome</keyword>
<evidence type="ECO:0000313" key="3">
    <source>
        <dbReference type="EMBL" id="KIE12826.1"/>
    </source>
</evidence>
<keyword evidence="1" id="KW-0472">Membrane</keyword>